<organism evidence="1 2">
    <name type="scientific">Clavibacter michiganensis subsp. michiganensis</name>
    <dbReference type="NCBI Taxonomy" id="33013"/>
    <lineage>
        <taxon>Bacteria</taxon>
        <taxon>Bacillati</taxon>
        <taxon>Actinomycetota</taxon>
        <taxon>Actinomycetes</taxon>
        <taxon>Micrococcales</taxon>
        <taxon>Microbacteriaceae</taxon>
        <taxon>Clavibacter</taxon>
    </lineage>
</organism>
<proteinExistence type="predicted"/>
<evidence type="ECO:0000313" key="2">
    <source>
        <dbReference type="Proteomes" id="UP000195062"/>
    </source>
</evidence>
<protein>
    <submittedName>
        <fullName evidence="1">Uncharacterized protein</fullName>
    </submittedName>
</protein>
<evidence type="ECO:0000313" key="1">
    <source>
        <dbReference type="EMBL" id="OUE04194.1"/>
    </source>
</evidence>
<reference evidence="1 2" key="1">
    <citation type="submission" date="2016-08" db="EMBL/GenBank/DDBJ databases">
        <title>Genome sequence of Clavibacter michiganensis subsp. michiganensis strain CASJ007.</title>
        <authorList>
            <person name="Thapa S.P."/>
            <person name="Coaker G."/>
        </authorList>
    </citation>
    <scope>NUCLEOTIDE SEQUENCE [LARGE SCALE GENOMIC DNA]</scope>
    <source>
        <strain evidence="1">CASJ007</strain>
    </source>
</reference>
<accession>A0A251XL42</accession>
<comment type="caution">
    <text evidence="1">The sequence shown here is derived from an EMBL/GenBank/DDBJ whole genome shotgun (WGS) entry which is preliminary data.</text>
</comment>
<dbReference type="EMBL" id="MDHH01000001">
    <property type="protein sequence ID" value="OUE04194.1"/>
    <property type="molecule type" value="Genomic_DNA"/>
</dbReference>
<keyword evidence="2" id="KW-1185">Reference proteome</keyword>
<dbReference type="Proteomes" id="UP000195062">
    <property type="component" value="Unassembled WGS sequence"/>
</dbReference>
<sequence>MPKSASQERDRKPSPTASRMELMVPDCAYIHDHAMPAATSRTICGRNRMVREIDANGPCFIPRRSVARARPAVMGITMKKITRISALTMGVSSLVSVKICT</sequence>
<name>A0A251XL42_CLAMM</name>
<gene>
    <name evidence="1" type="ORF">CMMCAS07_04540</name>
</gene>
<dbReference type="AlphaFoldDB" id="A0A251XL42"/>